<dbReference type="SUPFAM" id="SSF52540">
    <property type="entry name" value="P-loop containing nucleoside triphosphate hydrolases"/>
    <property type="match status" value="1"/>
</dbReference>
<dbReference type="GO" id="GO:0016887">
    <property type="term" value="F:ATP hydrolysis activity"/>
    <property type="evidence" value="ECO:0007669"/>
    <property type="project" value="TreeGrafter"/>
</dbReference>
<gene>
    <name evidence="4" type="ORF">Scep_011324</name>
</gene>
<keyword evidence="1" id="KW-0547">Nucleotide-binding</keyword>
<reference evidence="4 5" key="1">
    <citation type="submission" date="2024-01" db="EMBL/GenBank/DDBJ databases">
        <title>Genome assemblies of Stephania.</title>
        <authorList>
            <person name="Yang L."/>
        </authorList>
    </citation>
    <scope>NUCLEOTIDE SEQUENCE [LARGE SCALE GENOMIC DNA]</scope>
    <source>
        <strain evidence="4">JXDWG</strain>
        <tissue evidence="4">Leaf</tissue>
    </source>
</reference>
<dbReference type="GO" id="GO:0051782">
    <property type="term" value="P:negative regulation of cell division"/>
    <property type="evidence" value="ECO:0007669"/>
    <property type="project" value="TreeGrafter"/>
</dbReference>
<dbReference type="InterPro" id="IPR027417">
    <property type="entry name" value="P-loop_NTPase"/>
</dbReference>
<dbReference type="InterPro" id="IPR050625">
    <property type="entry name" value="ParA/MinD_ATPase"/>
</dbReference>
<evidence type="ECO:0000313" key="5">
    <source>
        <dbReference type="Proteomes" id="UP001419268"/>
    </source>
</evidence>
<dbReference type="Gene3D" id="3.40.50.300">
    <property type="entry name" value="P-loop containing nucleotide triphosphate hydrolases"/>
    <property type="match status" value="1"/>
</dbReference>
<keyword evidence="2" id="KW-0067">ATP-binding</keyword>
<keyword evidence="5" id="KW-1185">Reference proteome</keyword>
<organism evidence="4 5">
    <name type="scientific">Stephania cephalantha</name>
    <dbReference type="NCBI Taxonomy" id="152367"/>
    <lineage>
        <taxon>Eukaryota</taxon>
        <taxon>Viridiplantae</taxon>
        <taxon>Streptophyta</taxon>
        <taxon>Embryophyta</taxon>
        <taxon>Tracheophyta</taxon>
        <taxon>Spermatophyta</taxon>
        <taxon>Magnoliopsida</taxon>
        <taxon>Ranunculales</taxon>
        <taxon>Menispermaceae</taxon>
        <taxon>Menispermoideae</taxon>
        <taxon>Cissampelideae</taxon>
        <taxon>Stephania</taxon>
    </lineage>
</organism>
<dbReference type="PANTHER" id="PTHR43384:SF6">
    <property type="entry name" value="SEPTUM SITE-DETERMINING PROTEIN MIND HOMOLOG, CHLOROPLASTIC"/>
    <property type="match status" value="1"/>
</dbReference>
<dbReference type="Pfam" id="PF01656">
    <property type="entry name" value="CbiA"/>
    <property type="match status" value="1"/>
</dbReference>
<dbReference type="GO" id="GO:0009898">
    <property type="term" value="C:cytoplasmic side of plasma membrane"/>
    <property type="evidence" value="ECO:0007669"/>
    <property type="project" value="TreeGrafter"/>
</dbReference>
<dbReference type="GO" id="GO:0005829">
    <property type="term" value="C:cytosol"/>
    <property type="evidence" value="ECO:0007669"/>
    <property type="project" value="TreeGrafter"/>
</dbReference>
<dbReference type="GO" id="GO:0005524">
    <property type="term" value="F:ATP binding"/>
    <property type="evidence" value="ECO:0007669"/>
    <property type="project" value="UniProtKB-KW"/>
</dbReference>
<comment type="caution">
    <text evidence="4">The sequence shown here is derived from an EMBL/GenBank/DDBJ whole genome shotgun (WGS) entry which is preliminary data.</text>
</comment>
<evidence type="ECO:0000256" key="2">
    <source>
        <dbReference type="ARBA" id="ARBA00022840"/>
    </source>
</evidence>
<proteinExistence type="predicted"/>
<dbReference type="InterPro" id="IPR002586">
    <property type="entry name" value="CobQ/CobB/MinD/ParA_Nub-bd_dom"/>
</dbReference>
<name>A0AAP0JCV7_9MAGN</name>
<protein>
    <recommendedName>
        <fullName evidence="3">CobQ/CobB/MinD/ParA nucleotide binding domain-containing protein</fullName>
    </recommendedName>
</protein>
<dbReference type="EMBL" id="JBBNAG010000005">
    <property type="protein sequence ID" value="KAK9131796.1"/>
    <property type="molecule type" value="Genomic_DNA"/>
</dbReference>
<accession>A0AAP0JCV7</accession>
<evidence type="ECO:0000256" key="1">
    <source>
        <dbReference type="ARBA" id="ARBA00022741"/>
    </source>
</evidence>
<sequence length="120" mass="13296">MWCDPARGILTRGGSADGVDGLPSVFKWALVVVSIYNSKARDDLCEVGKTTTTANVGLSLTRLGFSVVAIDADIDLRNLDLLIGLENHVNYTAVEVLNDDCHLNQALVRDKRWSRRRQRL</sequence>
<dbReference type="PANTHER" id="PTHR43384">
    <property type="entry name" value="SEPTUM SITE-DETERMINING PROTEIN MIND HOMOLOG, CHLOROPLASTIC-RELATED"/>
    <property type="match status" value="1"/>
</dbReference>
<evidence type="ECO:0000313" key="4">
    <source>
        <dbReference type="EMBL" id="KAK9131796.1"/>
    </source>
</evidence>
<dbReference type="AlphaFoldDB" id="A0AAP0JCV7"/>
<feature type="domain" description="CobQ/CobB/MinD/ParA nucleotide binding" evidence="3">
    <location>
        <begin position="46"/>
        <end position="86"/>
    </location>
</feature>
<evidence type="ECO:0000259" key="3">
    <source>
        <dbReference type="Pfam" id="PF01656"/>
    </source>
</evidence>
<dbReference type="Proteomes" id="UP001419268">
    <property type="component" value="Unassembled WGS sequence"/>
</dbReference>